<evidence type="ECO:0000313" key="2">
    <source>
        <dbReference type="Proteomes" id="UP001189663"/>
    </source>
</evidence>
<dbReference type="AlphaFoldDB" id="A0ABC8QC96"/>
<sequence length="67" mass="7728">MQIAELFIDERYERITLPPIDSEVLPGVPWGRHEALFTPAYWKVQTEIHKSACDTTGYRLPAWPNAT</sequence>
<protein>
    <submittedName>
        <fullName evidence="1">Uncharacterized protein</fullName>
    </submittedName>
</protein>
<organism evidence="1 2">
    <name type="scientific">Ralstonia holmesii</name>
    <dbReference type="NCBI Taxonomy" id="3058602"/>
    <lineage>
        <taxon>Bacteria</taxon>
        <taxon>Pseudomonadati</taxon>
        <taxon>Pseudomonadota</taxon>
        <taxon>Betaproteobacteria</taxon>
        <taxon>Burkholderiales</taxon>
        <taxon>Burkholderiaceae</taxon>
        <taxon>Ralstonia</taxon>
    </lineage>
</organism>
<name>A0ABC8QC96_9RALS</name>
<evidence type="ECO:0000313" key="1">
    <source>
        <dbReference type="EMBL" id="CAJ0791698.1"/>
    </source>
</evidence>
<dbReference type="EMBL" id="CATZAT010000004">
    <property type="protein sequence ID" value="CAJ0791698.1"/>
    <property type="molecule type" value="Genomic_DNA"/>
</dbReference>
<proteinExistence type="predicted"/>
<keyword evidence="2" id="KW-1185">Reference proteome</keyword>
<comment type="caution">
    <text evidence="1">The sequence shown here is derived from an EMBL/GenBank/DDBJ whole genome shotgun (WGS) entry which is preliminary data.</text>
</comment>
<accession>A0ABC8QC96</accession>
<dbReference type="Proteomes" id="UP001189663">
    <property type="component" value="Unassembled WGS sequence"/>
</dbReference>
<gene>
    <name evidence="1" type="ORF">LMG18096_02577</name>
</gene>
<reference evidence="1 2" key="1">
    <citation type="submission" date="2023-07" db="EMBL/GenBank/DDBJ databases">
        <authorList>
            <person name="Peeters C."/>
        </authorList>
    </citation>
    <scope>NUCLEOTIDE SEQUENCE [LARGE SCALE GENOMIC DNA]</scope>
    <source>
        <strain evidence="1 2">LMG 18096</strain>
    </source>
</reference>